<feature type="domain" description="GtrA/DPMS transmembrane" evidence="17">
    <location>
        <begin position="305"/>
        <end position="422"/>
    </location>
</feature>
<evidence type="ECO:0000256" key="11">
    <source>
        <dbReference type="ARBA" id="ARBA00022989"/>
    </source>
</evidence>
<accession>A0ABV9TVL3</accession>
<evidence type="ECO:0000256" key="14">
    <source>
        <dbReference type="SAM" id="MobiDB-lite"/>
    </source>
</evidence>
<feature type="domain" description="Glycosyltransferase 2-like" evidence="16">
    <location>
        <begin position="36"/>
        <end position="202"/>
    </location>
</feature>
<keyword evidence="6 18" id="KW-0328">Glycosyltransferase</keyword>
<dbReference type="EC" id="2.4.1.117" evidence="5"/>
<feature type="region of interest" description="Disordered" evidence="14">
    <location>
        <begin position="1"/>
        <end position="30"/>
    </location>
</feature>
<dbReference type="Pfam" id="PF04138">
    <property type="entry name" value="GtrA_DPMS_TM"/>
    <property type="match status" value="1"/>
</dbReference>
<evidence type="ECO:0000313" key="19">
    <source>
        <dbReference type="Proteomes" id="UP001595872"/>
    </source>
</evidence>
<dbReference type="InterPro" id="IPR029044">
    <property type="entry name" value="Nucleotide-diphossugar_trans"/>
</dbReference>
<keyword evidence="9" id="KW-0256">Endoplasmic reticulum</keyword>
<dbReference type="RefSeq" id="WP_378253240.1">
    <property type="nucleotide sequence ID" value="NZ_JBHSIT010000002.1"/>
</dbReference>
<name>A0ABV9TVL3_9ACTN</name>
<evidence type="ECO:0000259" key="17">
    <source>
        <dbReference type="Pfam" id="PF04138"/>
    </source>
</evidence>
<evidence type="ECO:0000259" key="16">
    <source>
        <dbReference type="Pfam" id="PF00535"/>
    </source>
</evidence>
<dbReference type="PANTHER" id="PTHR10859:SF91">
    <property type="entry name" value="DOLICHYL-PHOSPHATE BETA-GLUCOSYLTRANSFERASE"/>
    <property type="match status" value="1"/>
</dbReference>
<comment type="catalytic activity">
    <reaction evidence="13">
        <text>a di-trans,poly-cis-dolichyl phosphate + UDP-alpha-D-glucose = a di-trans,poly-cis-dolichyl beta-D-glucosyl phosphate + UDP</text>
        <dbReference type="Rhea" id="RHEA:15401"/>
        <dbReference type="Rhea" id="RHEA-COMP:19498"/>
        <dbReference type="Rhea" id="RHEA-COMP:19502"/>
        <dbReference type="ChEBI" id="CHEBI:57525"/>
        <dbReference type="ChEBI" id="CHEBI:57683"/>
        <dbReference type="ChEBI" id="CHEBI:58223"/>
        <dbReference type="ChEBI" id="CHEBI:58885"/>
        <dbReference type="EC" id="2.4.1.117"/>
    </reaction>
    <physiologicalReaction direction="left-to-right" evidence="13">
        <dbReference type="Rhea" id="RHEA:15402"/>
    </physiologicalReaction>
</comment>
<evidence type="ECO:0000256" key="3">
    <source>
        <dbReference type="ARBA" id="ARBA00004922"/>
    </source>
</evidence>
<evidence type="ECO:0000256" key="4">
    <source>
        <dbReference type="ARBA" id="ARBA00006739"/>
    </source>
</evidence>
<evidence type="ECO:0000256" key="13">
    <source>
        <dbReference type="ARBA" id="ARBA00045097"/>
    </source>
</evidence>
<keyword evidence="12 15" id="KW-0472">Membrane</keyword>
<dbReference type="GO" id="GO:0016757">
    <property type="term" value="F:glycosyltransferase activity"/>
    <property type="evidence" value="ECO:0007669"/>
    <property type="project" value="UniProtKB-KW"/>
</dbReference>
<dbReference type="Pfam" id="PF00535">
    <property type="entry name" value="Glycos_transf_2"/>
    <property type="match status" value="1"/>
</dbReference>
<comment type="pathway">
    <text evidence="3">Protein modification; protein glycosylation.</text>
</comment>
<evidence type="ECO:0000256" key="5">
    <source>
        <dbReference type="ARBA" id="ARBA00012583"/>
    </source>
</evidence>
<protein>
    <recommendedName>
        <fullName evidence="5">dolichyl-phosphate beta-glucosyltransferase</fullName>
        <ecNumber evidence="5">2.4.1.117</ecNumber>
    </recommendedName>
</protein>
<evidence type="ECO:0000256" key="7">
    <source>
        <dbReference type="ARBA" id="ARBA00022679"/>
    </source>
</evidence>
<feature type="transmembrane region" description="Helical" evidence="15">
    <location>
        <begin position="302"/>
        <end position="323"/>
    </location>
</feature>
<evidence type="ECO:0000256" key="2">
    <source>
        <dbReference type="ARBA" id="ARBA00004389"/>
    </source>
</evidence>
<dbReference type="CDD" id="cd04188">
    <property type="entry name" value="DPG_synthase"/>
    <property type="match status" value="1"/>
</dbReference>
<reference evidence="19" key="1">
    <citation type="journal article" date="2019" name="Int. J. Syst. Evol. Microbiol.">
        <title>The Global Catalogue of Microorganisms (GCM) 10K type strain sequencing project: providing services to taxonomists for standard genome sequencing and annotation.</title>
        <authorList>
            <consortium name="The Broad Institute Genomics Platform"/>
            <consortium name="The Broad Institute Genome Sequencing Center for Infectious Disease"/>
            <person name="Wu L."/>
            <person name="Ma J."/>
        </authorList>
    </citation>
    <scope>NUCLEOTIDE SEQUENCE [LARGE SCALE GENOMIC DNA]</scope>
    <source>
        <strain evidence="19">KLKA75</strain>
    </source>
</reference>
<evidence type="ECO:0000256" key="8">
    <source>
        <dbReference type="ARBA" id="ARBA00022692"/>
    </source>
</evidence>
<keyword evidence="19" id="KW-1185">Reference proteome</keyword>
<evidence type="ECO:0000256" key="9">
    <source>
        <dbReference type="ARBA" id="ARBA00022824"/>
    </source>
</evidence>
<feature type="compositionally biased region" description="Polar residues" evidence="14">
    <location>
        <begin position="1"/>
        <end position="12"/>
    </location>
</feature>
<organism evidence="18 19">
    <name type="scientific">Actinomadura gamaensis</name>
    <dbReference type="NCBI Taxonomy" id="1763541"/>
    <lineage>
        <taxon>Bacteria</taxon>
        <taxon>Bacillati</taxon>
        <taxon>Actinomycetota</taxon>
        <taxon>Actinomycetes</taxon>
        <taxon>Streptosporangiales</taxon>
        <taxon>Thermomonosporaceae</taxon>
        <taxon>Actinomadura</taxon>
    </lineage>
</organism>
<comment type="similarity">
    <text evidence="4">Belongs to the glycosyltransferase 2 family.</text>
</comment>
<feature type="compositionally biased region" description="Low complexity" evidence="14">
    <location>
        <begin position="461"/>
        <end position="491"/>
    </location>
</feature>
<dbReference type="EMBL" id="JBHSIT010000002">
    <property type="protein sequence ID" value="MFC4907463.1"/>
    <property type="molecule type" value="Genomic_DNA"/>
</dbReference>
<evidence type="ECO:0000256" key="6">
    <source>
        <dbReference type="ARBA" id="ARBA00022676"/>
    </source>
</evidence>
<sequence length="491" mass="51403">MSHLVTTRSTAGQAAAPSGPGRPEGEPGGRGRLVEVVIPVYNEERVLAASVRRLHAYLSATFPYAWRITVADNASTDGTWRVAGELMGELPNVRAVHLDTKGRGRALRRVWSASDADVVAYMDVDLSTDLDAFLPLVAPLISGHSDLAIGSRLSRGSAVVRGPRREVISRCYNLLLRATLAARFSDAQCGFKAGRTEIVQALLPVVEDQEWFFDTELLLLAERTGLRIHEVPVDWVDDPDSRVDVLRTALDDVKGMARVGRRMLTGGFGAPVSGRSGARTRGQDGPGGGEGDGLPSGMRRQLPVFAVIGAVSTVAQLALFVLLRLVMGPLTANALSLVVTTVGNTAANRRFTFGVTGSHRAVRHQVEGGLTFLLGLGLSTGGLALLHATAAHPARWVEVAAMVAANAVATLVRFLLMRAWIFHPRRLSRPDAAGRAEAAGHADATGHAGAAGRAEAKGRVDAASASTGGVADAATGAGAGAEVAAAEEAGR</sequence>
<feature type="transmembrane region" description="Helical" evidence="15">
    <location>
        <begin position="396"/>
        <end position="416"/>
    </location>
</feature>
<dbReference type="InterPro" id="IPR001173">
    <property type="entry name" value="Glyco_trans_2-like"/>
</dbReference>
<feature type="compositionally biased region" description="Low complexity" evidence="14">
    <location>
        <begin position="441"/>
        <end position="453"/>
    </location>
</feature>
<dbReference type="Proteomes" id="UP001595872">
    <property type="component" value="Unassembled WGS sequence"/>
</dbReference>
<comment type="caution">
    <text evidence="18">The sequence shown here is derived from an EMBL/GenBank/DDBJ whole genome shotgun (WGS) entry which is preliminary data.</text>
</comment>
<feature type="region of interest" description="Disordered" evidence="14">
    <location>
        <begin position="268"/>
        <end position="295"/>
    </location>
</feature>
<dbReference type="PANTHER" id="PTHR10859">
    <property type="entry name" value="GLYCOSYL TRANSFERASE"/>
    <property type="match status" value="1"/>
</dbReference>
<feature type="transmembrane region" description="Helical" evidence="15">
    <location>
        <begin position="368"/>
        <end position="390"/>
    </location>
</feature>
<dbReference type="Gene3D" id="3.90.550.10">
    <property type="entry name" value="Spore Coat Polysaccharide Biosynthesis Protein SpsA, Chain A"/>
    <property type="match status" value="1"/>
</dbReference>
<proteinExistence type="inferred from homology"/>
<evidence type="ECO:0000256" key="10">
    <source>
        <dbReference type="ARBA" id="ARBA00022968"/>
    </source>
</evidence>
<evidence type="ECO:0000256" key="1">
    <source>
        <dbReference type="ARBA" id="ARBA00004141"/>
    </source>
</evidence>
<keyword evidence="10" id="KW-0735">Signal-anchor</keyword>
<keyword evidence="11 15" id="KW-1133">Transmembrane helix</keyword>
<keyword evidence="7 18" id="KW-0808">Transferase</keyword>
<comment type="subcellular location">
    <subcellularLocation>
        <location evidence="2">Endoplasmic reticulum membrane</location>
        <topology evidence="2">Single-pass membrane protein</topology>
    </subcellularLocation>
    <subcellularLocation>
        <location evidence="1">Membrane</location>
        <topology evidence="1">Multi-pass membrane protein</topology>
    </subcellularLocation>
</comment>
<dbReference type="SUPFAM" id="SSF53448">
    <property type="entry name" value="Nucleotide-diphospho-sugar transferases"/>
    <property type="match status" value="1"/>
</dbReference>
<dbReference type="InterPro" id="IPR007267">
    <property type="entry name" value="GtrA_DPMS_TM"/>
</dbReference>
<keyword evidence="8 15" id="KW-0812">Transmembrane</keyword>
<dbReference type="InterPro" id="IPR035518">
    <property type="entry name" value="DPG_synthase"/>
</dbReference>
<gene>
    <name evidence="18" type="ORF">ACFPCY_09030</name>
</gene>
<evidence type="ECO:0000313" key="18">
    <source>
        <dbReference type="EMBL" id="MFC4907463.1"/>
    </source>
</evidence>
<feature type="region of interest" description="Disordered" evidence="14">
    <location>
        <begin position="438"/>
        <end position="491"/>
    </location>
</feature>
<feature type="compositionally biased region" description="Gly residues" evidence="14">
    <location>
        <begin position="284"/>
        <end position="294"/>
    </location>
</feature>
<evidence type="ECO:0000256" key="15">
    <source>
        <dbReference type="SAM" id="Phobius"/>
    </source>
</evidence>
<evidence type="ECO:0000256" key="12">
    <source>
        <dbReference type="ARBA" id="ARBA00023136"/>
    </source>
</evidence>